<keyword evidence="1" id="KW-0472">Membrane</keyword>
<dbReference type="RefSeq" id="WP_249973544.1">
    <property type="nucleotide sequence ID" value="NZ_JAMFLZ010000006.1"/>
</dbReference>
<dbReference type="EMBL" id="JAMFLZ010000006">
    <property type="protein sequence ID" value="MCL6296027.1"/>
    <property type="molecule type" value="Genomic_DNA"/>
</dbReference>
<proteinExistence type="predicted"/>
<keyword evidence="3" id="KW-1185">Reference proteome</keyword>
<evidence type="ECO:0000313" key="2">
    <source>
        <dbReference type="EMBL" id="MCL6296027.1"/>
    </source>
</evidence>
<accession>A0ABT0QGA8</accession>
<comment type="caution">
    <text evidence="2">The sequence shown here is derived from an EMBL/GenBank/DDBJ whole genome shotgun (WGS) entry which is preliminary data.</text>
</comment>
<organism evidence="2 3">
    <name type="scientific">Jejuia spongiicola</name>
    <dbReference type="NCBI Taxonomy" id="2942207"/>
    <lineage>
        <taxon>Bacteria</taxon>
        <taxon>Pseudomonadati</taxon>
        <taxon>Bacteroidota</taxon>
        <taxon>Flavobacteriia</taxon>
        <taxon>Flavobacteriales</taxon>
        <taxon>Flavobacteriaceae</taxon>
        <taxon>Jejuia</taxon>
    </lineage>
</organism>
<gene>
    <name evidence="2" type="ORF">M3P09_13530</name>
</gene>
<keyword evidence="1" id="KW-1133">Transmembrane helix</keyword>
<evidence type="ECO:0000256" key="1">
    <source>
        <dbReference type="SAM" id="Phobius"/>
    </source>
</evidence>
<sequence length="414" mass="48396">MTDFIKSIRNTNNILIVVSVILLFFSIRSDDRFRYIEARQEIDSLKNLNYNSYFSYVDKDISKRFNKYSDNLRDSLIKYEVNFKVANDFKYKSSLTLNWPKKESKISEIIDFFNQKNNVGYIQENEDFTIIKKLISSFEFDITQSQRDYQLGMSSIKYPEKIILKNIKIVLDSSIESTYKDSKFDIRRTDIGKVESMNNDNHRYWFVIEDSDSDMSKSFKSEDINILSTIRSTYYAKGWLFENYPHLCSKDSDTIISTIFPKVHRVLGEIENKSLSDASKYLIDKIIKSEKSVKIFGITVREQTLLLIGPGIIFFLMFYILVQVKNINILLTKTTHIEISYPWFGVMSNSLSRIVLFLSVIALPSTTAIYILINYRVDFSLKTIVASFFVIGIIIIGILINYNLYFTQKKIILK</sequence>
<evidence type="ECO:0000313" key="3">
    <source>
        <dbReference type="Proteomes" id="UP001165381"/>
    </source>
</evidence>
<reference evidence="2" key="1">
    <citation type="submission" date="2022-05" db="EMBL/GenBank/DDBJ databases">
        <authorList>
            <person name="Park J.-S."/>
        </authorList>
    </citation>
    <scope>NUCLEOTIDE SEQUENCE</scope>
    <source>
        <strain evidence="2">2012CJ34-3</strain>
    </source>
</reference>
<feature type="transmembrane region" description="Helical" evidence="1">
    <location>
        <begin position="385"/>
        <end position="405"/>
    </location>
</feature>
<protein>
    <recommendedName>
        <fullName evidence="4">ABC transporter permease</fullName>
    </recommendedName>
</protein>
<keyword evidence="1" id="KW-0812">Transmembrane</keyword>
<feature type="transmembrane region" description="Helical" evidence="1">
    <location>
        <begin position="304"/>
        <end position="322"/>
    </location>
</feature>
<dbReference type="Proteomes" id="UP001165381">
    <property type="component" value="Unassembled WGS sequence"/>
</dbReference>
<evidence type="ECO:0008006" key="4">
    <source>
        <dbReference type="Google" id="ProtNLM"/>
    </source>
</evidence>
<name>A0ABT0QGA8_9FLAO</name>
<feature type="transmembrane region" description="Helical" evidence="1">
    <location>
        <begin position="354"/>
        <end position="373"/>
    </location>
</feature>